<dbReference type="Proteomes" id="UP000789525">
    <property type="component" value="Unassembled WGS sequence"/>
</dbReference>
<accession>A0ACA9R0S4</accession>
<proteinExistence type="predicted"/>
<feature type="non-terminal residue" evidence="1">
    <location>
        <position position="1"/>
    </location>
</feature>
<evidence type="ECO:0000313" key="1">
    <source>
        <dbReference type="EMBL" id="CAG8771838.1"/>
    </source>
</evidence>
<comment type="caution">
    <text evidence="1">The sequence shown here is derived from an EMBL/GenBank/DDBJ whole genome shotgun (WGS) entry which is preliminary data.</text>
</comment>
<feature type="non-terminal residue" evidence="1">
    <location>
        <position position="43"/>
    </location>
</feature>
<gene>
    <name evidence="1" type="ORF">ACOLOM_LOCUS13840</name>
</gene>
<reference evidence="1" key="1">
    <citation type="submission" date="2021-06" db="EMBL/GenBank/DDBJ databases">
        <authorList>
            <person name="Kallberg Y."/>
            <person name="Tangrot J."/>
            <person name="Rosling A."/>
        </authorList>
    </citation>
    <scope>NUCLEOTIDE SEQUENCE</scope>
    <source>
        <strain evidence="1">CL356</strain>
    </source>
</reference>
<dbReference type="EMBL" id="CAJVPT010065425">
    <property type="protein sequence ID" value="CAG8771838.1"/>
    <property type="molecule type" value="Genomic_DNA"/>
</dbReference>
<sequence length="43" mass="4522">TDDGVVPGSASRLWLDKGEIETKKRGGLVQAKPGLRTGRDVSA</sequence>
<evidence type="ECO:0000313" key="2">
    <source>
        <dbReference type="Proteomes" id="UP000789525"/>
    </source>
</evidence>
<protein>
    <submittedName>
        <fullName evidence="1">17391_t:CDS:1</fullName>
    </submittedName>
</protein>
<name>A0ACA9R0S4_9GLOM</name>
<keyword evidence="2" id="KW-1185">Reference proteome</keyword>
<organism evidence="1 2">
    <name type="scientific">Acaulospora colombiana</name>
    <dbReference type="NCBI Taxonomy" id="27376"/>
    <lineage>
        <taxon>Eukaryota</taxon>
        <taxon>Fungi</taxon>
        <taxon>Fungi incertae sedis</taxon>
        <taxon>Mucoromycota</taxon>
        <taxon>Glomeromycotina</taxon>
        <taxon>Glomeromycetes</taxon>
        <taxon>Diversisporales</taxon>
        <taxon>Acaulosporaceae</taxon>
        <taxon>Acaulospora</taxon>
    </lineage>
</organism>